<feature type="region of interest" description="Disordered" evidence="1">
    <location>
        <begin position="381"/>
        <end position="415"/>
    </location>
</feature>
<dbReference type="OrthoDB" id="8897250at2759"/>
<feature type="region of interest" description="Disordered" evidence="1">
    <location>
        <begin position="573"/>
        <end position="671"/>
    </location>
</feature>
<reference evidence="2 3" key="1">
    <citation type="submission" date="2020-03" db="EMBL/GenBank/DDBJ databases">
        <title>Dissostichus mawsoni Genome sequencing and assembly.</title>
        <authorList>
            <person name="Park H."/>
        </authorList>
    </citation>
    <scope>NUCLEOTIDE SEQUENCE [LARGE SCALE GENOMIC DNA]</scope>
    <source>
        <strain evidence="2">DM0001</strain>
        <tissue evidence="2">Muscle</tissue>
    </source>
</reference>
<evidence type="ECO:0000313" key="3">
    <source>
        <dbReference type="Proteomes" id="UP000518266"/>
    </source>
</evidence>
<evidence type="ECO:0000256" key="1">
    <source>
        <dbReference type="SAM" id="MobiDB-lite"/>
    </source>
</evidence>
<feature type="compositionally biased region" description="Acidic residues" evidence="1">
    <location>
        <begin position="97"/>
        <end position="108"/>
    </location>
</feature>
<dbReference type="EMBL" id="JAAKFY010000018">
    <property type="protein sequence ID" value="KAF3842836.1"/>
    <property type="molecule type" value="Genomic_DNA"/>
</dbReference>
<feature type="compositionally biased region" description="Basic residues" evidence="1">
    <location>
        <begin position="661"/>
        <end position="671"/>
    </location>
</feature>
<protein>
    <submittedName>
        <fullName evidence="2">Uncharacterized protein</fullName>
    </submittedName>
</protein>
<name>A0A7J5Y0D1_DISMA</name>
<evidence type="ECO:0000313" key="2">
    <source>
        <dbReference type="EMBL" id="KAF3842836.1"/>
    </source>
</evidence>
<feature type="region of interest" description="Disordered" evidence="1">
    <location>
        <begin position="210"/>
        <end position="245"/>
    </location>
</feature>
<accession>A0A7J5Y0D1</accession>
<organism evidence="2 3">
    <name type="scientific">Dissostichus mawsoni</name>
    <name type="common">Antarctic cod</name>
    <dbReference type="NCBI Taxonomy" id="36200"/>
    <lineage>
        <taxon>Eukaryota</taxon>
        <taxon>Metazoa</taxon>
        <taxon>Chordata</taxon>
        <taxon>Craniata</taxon>
        <taxon>Vertebrata</taxon>
        <taxon>Euteleostomi</taxon>
        <taxon>Actinopterygii</taxon>
        <taxon>Neopterygii</taxon>
        <taxon>Teleostei</taxon>
        <taxon>Neoteleostei</taxon>
        <taxon>Acanthomorphata</taxon>
        <taxon>Eupercaria</taxon>
        <taxon>Perciformes</taxon>
        <taxon>Notothenioidei</taxon>
        <taxon>Nototheniidae</taxon>
        <taxon>Dissostichus</taxon>
    </lineage>
</organism>
<proteinExistence type="predicted"/>
<keyword evidence="3" id="KW-1185">Reference proteome</keyword>
<feature type="region of interest" description="Disordered" evidence="1">
    <location>
        <begin position="71"/>
        <end position="154"/>
    </location>
</feature>
<dbReference type="Proteomes" id="UP000518266">
    <property type="component" value="Unassembled WGS sequence"/>
</dbReference>
<feature type="compositionally biased region" description="Polar residues" evidence="1">
    <location>
        <begin position="578"/>
        <end position="593"/>
    </location>
</feature>
<comment type="caution">
    <text evidence="2">The sequence shown here is derived from an EMBL/GenBank/DDBJ whole genome shotgun (WGS) entry which is preliminary data.</text>
</comment>
<dbReference type="AlphaFoldDB" id="A0A7J5Y0D1"/>
<sequence length="671" mass="75051">MMPRVFWKPSSSAGSFGTVSLVRNVKQNAAVPPSEGSGEQGVVDVDLHQRLAQGLTAQRVVHLDLQPTGLRLADLGPHDITKPSQPQIRTQKRKAEETEDLEVQEDSTESPTRERKGRKCEDVSPCPSKSKSKPEVGKGDKGKGKAQHENPPLEEAIARWVESNKLLYDMKDKQYKDKALRRQLWEGKAAEYGSFNSEMVPHTEDSILEAAGGPTKKKSQKRSGDGLSSGDEEHPILAEEASENDSDRDKFIRRVFGFMKPHIRRHKKDTPASFKEKLALLRRSAHLPPTQESANFNRRVPSQRYLLLRQQSSSQVPASGLEPTSGISVEIQECGYVEQANQQYNLEQQQQQQYHTLQPASTSTQGYVPSPRQAAFFQLPSQPPQQQIRGPWQLTPQQPVQGRPPPPLPAQQSQHNESLNALLDLLGQERRHSWGATIETLVFLFWLACGTSYRVVSRAFGMPRTTVHRIVHRVTEEVVAIRHQVIYLPRTAEDLEAGTNCVQRCLPWRVPMHGPPIYIRVYDLAKWRSQGRSLIAEVTGLWTPGSLAPSHTCLHSCQHDALVCMEDTPNTPVCAEDTPSTPVRTEDTPNTPVRTEDTHSKNSGNHSKSSRDRKRQQCRHPFSARVGHKAEVMRSNYRVDSLNKISKAKSPESNAGGAGRGTKRRRDALGS</sequence>
<feature type="compositionally biased region" description="Basic and acidic residues" evidence="1">
    <location>
        <begin position="132"/>
        <end position="148"/>
    </location>
</feature>
<gene>
    <name evidence="2" type="ORF">F7725_001685</name>
</gene>
<feature type="compositionally biased region" description="Basic and acidic residues" evidence="1">
    <location>
        <begin position="111"/>
        <end position="122"/>
    </location>
</feature>